<gene>
    <name evidence="1" type="ORF">EEDITHA_LOCUS12008</name>
</gene>
<keyword evidence="2" id="KW-1185">Reference proteome</keyword>
<comment type="caution">
    <text evidence="1">The sequence shown here is derived from an EMBL/GenBank/DDBJ whole genome shotgun (WGS) entry which is preliminary data.</text>
</comment>
<proteinExistence type="predicted"/>
<sequence length="175" mass="19986">MDQQNKKCLCSDHSAIKCEDSVKDRDLSKKSCLCQRNGAISPIRKRSVDIEESGTEESTYLKDELCYSRNRVILPIGTRSIEGPSKESIEKESIVKESVHVSWNSDIPLNYEKINHERKIPKDRTMFKWIDETYPIGSEISSSSSLFSYETNSNDTQTTTTAPGINKITKYYTLF</sequence>
<dbReference type="Proteomes" id="UP001153954">
    <property type="component" value="Unassembled WGS sequence"/>
</dbReference>
<organism evidence="1 2">
    <name type="scientific">Euphydryas editha</name>
    <name type="common">Edith's checkerspot</name>
    <dbReference type="NCBI Taxonomy" id="104508"/>
    <lineage>
        <taxon>Eukaryota</taxon>
        <taxon>Metazoa</taxon>
        <taxon>Ecdysozoa</taxon>
        <taxon>Arthropoda</taxon>
        <taxon>Hexapoda</taxon>
        <taxon>Insecta</taxon>
        <taxon>Pterygota</taxon>
        <taxon>Neoptera</taxon>
        <taxon>Endopterygota</taxon>
        <taxon>Lepidoptera</taxon>
        <taxon>Glossata</taxon>
        <taxon>Ditrysia</taxon>
        <taxon>Papilionoidea</taxon>
        <taxon>Nymphalidae</taxon>
        <taxon>Nymphalinae</taxon>
        <taxon>Euphydryas</taxon>
    </lineage>
</organism>
<protein>
    <submittedName>
        <fullName evidence="1">Uncharacterized protein</fullName>
    </submittedName>
</protein>
<dbReference type="AlphaFoldDB" id="A0AAU9UCF5"/>
<name>A0AAU9UCF5_EUPED</name>
<accession>A0AAU9UCF5</accession>
<dbReference type="EMBL" id="CAKOGL010000017">
    <property type="protein sequence ID" value="CAH2096701.1"/>
    <property type="molecule type" value="Genomic_DNA"/>
</dbReference>
<evidence type="ECO:0000313" key="1">
    <source>
        <dbReference type="EMBL" id="CAH2096701.1"/>
    </source>
</evidence>
<reference evidence="1" key="1">
    <citation type="submission" date="2022-03" db="EMBL/GenBank/DDBJ databases">
        <authorList>
            <person name="Tunstrom K."/>
        </authorList>
    </citation>
    <scope>NUCLEOTIDE SEQUENCE</scope>
</reference>
<evidence type="ECO:0000313" key="2">
    <source>
        <dbReference type="Proteomes" id="UP001153954"/>
    </source>
</evidence>